<name>A0AAE1WJ63_9LAMI</name>
<protein>
    <recommendedName>
        <fullName evidence="3">Retrotransposon gag domain-containing protein</fullName>
    </recommendedName>
</protein>
<dbReference type="PANTHER" id="PTHR33437:SF2">
    <property type="entry name" value="OS06G0361200 PROTEIN"/>
    <property type="match status" value="1"/>
</dbReference>
<accession>A0AAE1WJ63</accession>
<dbReference type="AlphaFoldDB" id="A0AAE1WJ63"/>
<reference evidence="1" key="1">
    <citation type="submission" date="2020-06" db="EMBL/GenBank/DDBJ databases">
        <authorList>
            <person name="Li T."/>
            <person name="Hu X."/>
            <person name="Zhang T."/>
            <person name="Song X."/>
            <person name="Zhang H."/>
            <person name="Dai N."/>
            <person name="Sheng W."/>
            <person name="Hou X."/>
            <person name="Wei L."/>
        </authorList>
    </citation>
    <scope>NUCLEOTIDE SEQUENCE</scope>
    <source>
        <strain evidence="1">K16</strain>
        <tissue evidence="1">Leaf</tissue>
    </source>
</reference>
<organism evidence="1 2">
    <name type="scientific">Sesamum angolense</name>
    <dbReference type="NCBI Taxonomy" id="2727404"/>
    <lineage>
        <taxon>Eukaryota</taxon>
        <taxon>Viridiplantae</taxon>
        <taxon>Streptophyta</taxon>
        <taxon>Embryophyta</taxon>
        <taxon>Tracheophyta</taxon>
        <taxon>Spermatophyta</taxon>
        <taxon>Magnoliopsida</taxon>
        <taxon>eudicotyledons</taxon>
        <taxon>Gunneridae</taxon>
        <taxon>Pentapetalae</taxon>
        <taxon>asterids</taxon>
        <taxon>lamiids</taxon>
        <taxon>Lamiales</taxon>
        <taxon>Pedaliaceae</taxon>
        <taxon>Sesamum</taxon>
    </lineage>
</organism>
<reference evidence="1" key="2">
    <citation type="journal article" date="2024" name="Plant">
        <title>Genomic evolution and insights into agronomic trait innovations of Sesamum species.</title>
        <authorList>
            <person name="Miao H."/>
            <person name="Wang L."/>
            <person name="Qu L."/>
            <person name="Liu H."/>
            <person name="Sun Y."/>
            <person name="Le M."/>
            <person name="Wang Q."/>
            <person name="Wei S."/>
            <person name="Zheng Y."/>
            <person name="Lin W."/>
            <person name="Duan Y."/>
            <person name="Cao H."/>
            <person name="Xiong S."/>
            <person name="Wang X."/>
            <person name="Wei L."/>
            <person name="Li C."/>
            <person name="Ma Q."/>
            <person name="Ju M."/>
            <person name="Zhao R."/>
            <person name="Li G."/>
            <person name="Mu C."/>
            <person name="Tian Q."/>
            <person name="Mei H."/>
            <person name="Zhang T."/>
            <person name="Gao T."/>
            <person name="Zhang H."/>
        </authorList>
    </citation>
    <scope>NUCLEOTIDE SEQUENCE</scope>
    <source>
        <strain evidence="1">K16</strain>
    </source>
</reference>
<evidence type="ECO:0000313" key="1">
    <source>
        <dbReference type="EMBL" id="KAK4394342.1"/>
    </source>
</evidence>
<evidence type="ECO:0008006" key="3">
    <source>
        <dbReference type="Google" id="ProtNLM"/>
    </source>
</evidence>
<sequence length="160" mass="18895">MTHFIETCNDAWTYGDYVVKQFVQSLKGNIFGWYTDLETISVDSLGQLEKEFFNRFYSTRRTINMIELINSHQRKEKSVIDYSNHRINLASTTWIDYLRSLQQLRSPSKECIVVKPKTFEELATRAHAIEITMDLDEREYLSADTNDDEQEKDEEYIALC</sequence>
<keyword evidence="2" id="KW-1185">Reference proteome</keyword>
<evidence type="ECO:0000313" key="2">
    <source>
        <dbReference type="Proteomes" id="UP001289374"/>
    </source>
</evidence>
<proteinExistence type="predicted"/>
<dbReference type="PANTHER" id="PTHR33437">
    <property type="entry name" value="OS06G0361200 PROTEIN"/>
    <property type="match status" value="1"/>
</dbReference>
<gene>
    <name evidence="1" type="ORF">Sango_1905000</name>
</gene>
<comment type="caution">
    <text evidence="1">The sequence shown here is derived from an EMBL/GenBank/DDBJ whole genome shotgun (WGS) entry which is preliminary data.</text>
</comment>
<dbReference type="EMBL" id="JACGWL010000010">
    <property type="protein sequence ID" value="KAK4394342.1"/>
    <property type="molecule type" value="Genomic_DNA"/>
</dbReference>
<dbReference type="Proteomes" id="UP001289374">
    <property type="component" value="Unassembled WGS sequence"/>
</dbReference>